<dbReference type="Proteomes" id="UP000007819">
    <property type="component" value="Unassembled WGS sequence"/>
</dbReference>
<dbReference type="KEGG" id="api:100167956"/>
<dbReference type="SMART" id="SM00597">
    <property type="entry name" value="ZnF_TTF"/>
    <property type="match status" value="1"/>
</dbReference>
<evidence type="ECO:0000259" key="1">
    <source>
        <dbReference type="SMART" id="SM00597"/>
    </source>
</evidence>
<sequence>MNANVNNIYKKRNYVQAQDTSNYSFDLEDPATWPSVIDRKYRLCIIKKGAIQVKNFKFPMNDEQRSFSEKYYYKTMSNGEKVVRPWLIYSTKMNVVFCFSCRLFPNSKNKTSFTDGFNDWKHLSERIKSHDSSIYHKKSNQEWLELSWRIDSGTTLDCELQKEIQTEKGRWRTVLKRIIACIIYLAQQNDAFRGQNCTIYTEQNGKFLKLIEMIAIFDNPMAEHLRKIKNKEIHQHYLGPRIQTELIHLIGNKIRTEIVTRIKAAKYYTIMLDATPDASHKEQLTLIIRIVQITKTTNNVVVSVDEYFINFLHITLKTGLGLFDVLKQELSNLGICLSNCRGQGYDNGANMVGHKQGVQARILNDNPRALFLPCCAHSLNLLLGDMANCIPRAMTFFGVIQRLYTLFSASTERWEILNKHLKCLTLKPLSETRWECRLESVKAVKMQLKEINNALIEVSESTKIPAIKSEAISLAEHEMSYEFVLSSVIWYNLLNNINKVSKTLQNEKISIDFAVNNLKGLKQFLNKYRENGFNEAKEEDIHICKQIDIKPEFKSKRKSLKKRMFSYESSPILCSTNGEECFVNDFFLPI</sequence>
<dbReference type="SUPFAM" id="SSF53098">
    <property type="entry name" value="Ribonuclease H-like"/>
    <property type="match status" value="1"/>
</dbReference>
<dbReference type="RefSeq" id="XP_001943532.2">
    <property type="nucleotide sequence ID" value="XM_001943497.2"/>
</dbReference>
<reference evidence="2" key="2">
    <citation type="submission" date="2022-06" db="UniProtKB">
        <authorList>
            <consortium name="EnsemblMetazoa"/>
        </authorList>
    </citation>
    <scope>IDENTIFICATION</scope>
</reference>
<evidence type="ECO:0000313" key="3">
    <source>
        <dbReference type="Proteomes" id="UP000007819"/>
    </source>
</evidence>
<reference evidence="3" key="1">
    <citation type="submission" date="2010-06" db="EMBL/GenBank/DDBJ databases">
        <authorList>
            <person name="Jiang H."/>
            <person name="Abraham K."/>
            <person name="Ali S."/>
            <person name="Alsbrooks S.L."/>
            <person name="Anim B.N."/>
            <person name="Anosike U.S."/>
            <person name="Attaway T."/>
            <person name="Bandaranaike D.P."/>
            <person name="Battles P.K."/>
            <person name="Bell S.N."/>
            <person name="Bell A.V."/>
            <person name="Beltran B."/>
            <person name="Bickham C."/>
            <person name="Bustamante Y."/>
            <person name="Caleb T."/>
            <person name="Canada A."/>
            <person name="Cardenas V."/>
            <person name="Carter K."/>
            <person name="Chacko J."/>
            <person name="Chandrabose M.N."/>
            <person name="Chavez D."/>
            <person name="Chavez A."/>
            <person name="Chen L."/>
            <person name="Chu H.-S."/>
            <person name="Claassen K.J."/>
            <person name="Cockrell R."/>
            <person name="Collins M."/>
            <person name="Cooper J.A."/>
            <person name="Cree A."/>
            <person name="Curry S.M."/>
            <person name="Da Y."/>
            <person name="Dao M.D."/>
            <person name="Das B."/>
            <person name="Davila M.-L."/>
            <person name="Davy-Carroll L."/>
            <person name="Denson S."/>
            <person name="Dinh H."/>
            <person name="Ebong V.E."/>
            <person name="Edwards J.R."/>
            <person name="Egan A."/>
            <person name="El-Daye J."/>
            <person name="Escobedo L."/>
            <person name="Fernandez S."/>
            <person name="Fernando P.R."/>
            <person name="Flagg N."/>
            <person name="Forbes L.D."/>
            <person name="Fowler R.G."/>
            <person name="Fu Q."/>
            <person name="Gabisi R.A."/>
            <person name="Ganer J."/>
            <person name="Garbino Pronczuk A."/>
            <person name="Garcia R.M."/>
            <person name="Garner T."/>
            <person name="Garrett T.E."/>
            <person name="Gonzalez D.A."/>
            <person name="Hamid H."/>
            <person name="Hawkins E.S."/>
            <person name="Hirani K."/>
            <person name="Hogues M.E."/>
            <person name="Hollins B."/>
            <person name="Hsiao C.-H."/>
            <person name="Jabil R."/>
            <person name="James M.L."/>
            <person name="Jhangiani S.N."/>
            <person name="Johnson B."/>
            <person name="Johnson Q."/>
            <person name="Joshi V."/>
            <person name="Kalu J.B."/>
            <person name="Kam C."/>
            <person name="Kashfia A."/>
            <person name="Keebler J."/>
            <person name="Kisamo H."/>
            <person name="Kovar C.L."/>
            <person name="Lago L.A."/>
            <person name="Lai C.-Y."/>
            <person name="Laidlaw J."/>
            <person name="Lara F."/>
            <person name="Le T.-K."/>
            <person name="Lee S.L."/>
            <person name="Legall F.H."/>
            <person name="Lemon S.J."/>
            <person name="Lewis L.R."/>
            <person name="Li B."/>
            <person name="Liu Y."/>
            <person name="Liu Y.-S."/>
            <person name="Lopez J."/>
            <person name="Lozado R.J."/>
            <person name="Lu J."/>
            <person name="Madu R.C."/>
            <person name="Maheshwari M."/>
            <person name="Maheshwari R."/>
            <person name="Malloy K."/>
            <person name="Martinez E."/>
            <person name="Mathew T."/>
            <person name="Mercado I.C."/>
            <person name="Mercado C."/>
            <person name="Meyer B."/>
            <person name="Montgomery K."/>
            <person name="Morgan M.B."/>
            <person name="Munidasa M."/>
            <person name="Nazareth L.V."/>
            <person name="Nelson J."/>
            <person name="Ng B.M."/>
            <person name="Nguyen N.B."/>
            <person name="Nguyen P.Q."/>
            <person name="Nguyen T."/>
            <person name="Obregon M."/>
            <person name="Okwuonu G.O."/>
            <person name="Onwere C.G."/>
            <person name="Orozco G."/>
            <person name="Parra A."/>
            <person name="Patel S."/>
            <person name="Patil S."/>
            <person name="Perez A."/>
            <person name="Perez Y."/>
            <person name="Pham C."/>
            <person name="Primus E.L."/>
            <person name="Pu L.-L."/>
            <person name="Puazo M."/>
            <person name="Qin X."/>
            <person name="Quiroz J.B."/>
            <person name="Reese J."/>
            <person name="Richards S."/>
            <person name="Rives C.M."/>
            <person name="Robberts R."/>
            <person name="Ruiz S.J."/>
            <person name="Ruiz M.J."/>
            <person name="Santibanez J."/>
            <person name="Schneider B.W."/>
            <person name="Sisson I."/>
            <person name="Smith M."/>
            <person name="Sodergren E."/>
            <person name="Song X.-Z."/>
            <person name="Song B.B."/>
            <person name="Summersgill H."/>
            <person name="Thelus R."/>
            <person name="Thornton R.D."/>
            <person name="Trejos Z.Y."/>
            <person name="Usmani K."/>
            <person name="Vattathil S."/>
            <person name="Villasana D."/>
            <person name="Walker D.L."/>
            <person name="Wang S."/>
            <person name="Wang K."/>
            <person name="White C.S."/>
            <person name="Williams A.C."/>
            <person name="Williamson J."/>
            <person name="Wilson K."/>
            <person name="Woghiren I.O."/>
            <person name="Woodworth J.R."/>
            <person name="Worley K.C."/>
            <person name="Wright R.A."/>
            <person name="Wu W."/>
            <person name="Young L."/>
            <person name="Zhang L."/>
            <person name="Zhang J."/>
            <person name="Zhu Y."/>
            <person name="Muzny D.M."/>
            <person name="Weinstock G."/>
            <person name="Gibbs R.A."/>
        </authorList>
    </citation>
    <scope>NUCLEOTIDE SEQUENCE [LARGE SCALE GENOMIC DNA]</scope>
    <source>
        <strain evidence="3">LSR1</strain>
    </source>
</reference>
<evidence type="ECO:0000313" key="2">
    <source>
        <dbReference type="EnsemblMetazoa" id="XP_001943532.2"/>
    </source>
</evidence>
<dbReference type="PANTHER" id="PTHR45749:SF35">
    <property type="entry name" value="AC-LIKE TRANSPOSASE-RELATED"/>
    <property type="match status" value="1"/>
</dbReference>
<dbReference type="AlphaFoldDB" id="A0A8R2A272"/>
<protein>
    <recommendedName>
        <fullName evidence="1">TTF-type domain-containing protein</fullName>
    </recommendedName>
</protein>
<dbReference type="OrthoDB" id="6598476at2759"/>
<name>A0A8R2A272_ACYPI</name>
<dbReference type="EnsemblMetazoa" id="XM_001943497.2">
    <property type="protein sequence ID" value="XP_001943532.2"/>
    <property type="gene ID" value="LOC100167956"/>
</dbReference>
<dbReference type="PANTHER" id="PTHR45749">
    <property type="match status" value="1"/>
</dbReference>
<accession>A0A8R2A272</accession>
<dbReference type="Pfam" id="PF14291">
    <property type="entry name" value="DUF4371"/>
    <property type="match status" value="1"/>
</dbReference>
<dbReference type="InterPro" id="IPR025398">
    <property type="entry name" value="DUF4371"/>
</dbReference>
<keyword evidence="3" id="KW-1185">Reference proteome</keyword>
<dbReference type="InterPro" id="IPR012337">
    <property type="entry name" value="RNaseH-like_sf"/>
</dbReference>
<dbReference type="GeneID" id="100167956"/>
<feature type="domain" description="TTF-type" evidence="1">
    <location>
        <begin position="71"/>
        <end position="155"/>
    </location>
</feature>
<organism evidence="2 3">
    <name type="scientific">Acyrthosiphon pisum</name>
    <name type="common">Pea aphid</name>
    <dbReference type="NCBI Taxonomy" id="7029"/>
    <lineage>
        <taxon>Eukaryota</taxon>
        <taxon>Metazoa</taxon>
        <taxon>Ecdysozoa</taxon>
        <taxon>Arthropoda</taxon>
        <taxon>Hexapoda</taxon>
        <taxon>Insecta</taxon>
        <taxon>Pterygota</taxon>
        <taxon>Neoptera</taxon>
        <taxon>Paraneoptera</taxon>
        <taxon>Hemiptera</taxon>
        <taxon>Sternorrhyncha</taxon>
        <taxon>Aphidomorpha</taxon>
        <taxon>Aphidoidea</taxon>
        <taxon>Aphididae</taxon>
        <taxon>Macrosiphini</taxon>
        <taxon>Acyrthosiphon</taxon>
    </lineage>
</organism>
<dbReference type="InterPro" id="IPR006580">
    <property type="entry name" value="Znf_TTF"/>
</dbReference>
<proteinExistence type="predicted"/>